<dbReference type="InterPro" id="IPR021364">
    <property type="entry name" value="DUF2857"/>
</dbReference>
<evidence type="ECO:0000313" key="2">
    <source>
        <dbReference type="Proteomes" id="UP000755551"/>
    </source>
</evidence>
<organism evidence="1 2">
    <name type="scientific">Marinobacterium weihaiense</name>
    <dbReference type="NCBI Taxonomy" id="2851016"/>
    <lineage>
        <taxon>Bacteria</taxon>
        <taxon>Pseudomonadati</taxon>
        <taxon>Pseudomonadota</taxon>
        <taxon>Gammaproteobacteria</taxon>
        <taxon>Oceanospirillales</taxon>
        <taxon>Oceanospirillaceae</taxon>
        <taxon>Marinobacterium</taxon>
    </lineage>
</organism>
<comment type="caution">
    <text evidence="1">The sequence shown here is derived from an EMBL/GenBank/DDBJ whole genome shotgun (WGS) entry which is preliminary data.</text>
</comment>
<name>A0ABS6MDC5_9GAMM</name>
<protein>
    <submittedName>
        <fullName evidence="1">DUF2857 domain-containing protein</fullName>
    </submittedName>
</protein>
<reference evidence="1 2" key="1">
    <citation type="submission" date="2021-06" db="EMBL/GenBank/DDBJ databases">
        <title>Bacterium isolated from marine sediment.</title>
        <authorList>
            <person name="Zhu K.-L."/>
            <person name="Du Z.-J."/>
            <person name="Liang Q.-Y."/>
        </authorList>
    </citation>
    <scope>NUCLEOTIDE SEQUENCE [LARGE SCALE GENOMIC DNA]</scope>
    <source>
        <strain evidence="1 2">A346</strain>
    </source>
</reference>
<accession>A0ABS6MDC5</accession>
<evidence type="ECO:0000313" key="1">
    <source>
        <dbReference type="EMBL" id="MBV0934155.1"/>
    </source>
</evidence>
<gene>
    <name evidence="1" type="ORF">KTN04_12480</name>
</gene>
<proteinExistence type="predicted"/>
<dbReference type="Pfam" id="PF11198">
    <property type="entry name" value="DUF2857"/>
    <property type="match status" value="1"/>
</dbReference>
<dbReference type="RefSeq" id="WP_217335562.1">
    <property type="nucleotide sequence ID" value="NZ_JAHQZT010000017.1"/>
</dbReference>
<sequence length="212" mass="24042">MRELRSRADQSGLSHSGDAYIPQKTLDGVHSLVVRILLDITLSAKNGTAHRYQALGMTQEQIQQTSQLSSDVMDELAHGYARTVACRAAQGGALSVNYFEIGELVHRRQEDEGLALRFLKAEASNELMYKLFGKRSTECTSLRREHNIQAKKGRKCDPKNVDEAQMQIHRLFQSVMKEARCSRFALLIIHERTGFPINYVHRVVTDNDQFPL</sequence>
<dbReference type="EMBL" id="JAHQZT010000017">
    <property type="protein sequence ID" value="MBV0934155.1"/>
    <property type="molecule type" value="Genomic_DNA"/>
</dbReference>
<keyword evidence="2" id="KW-1185">Reference proteome</keyword>
<dbReference type="Proteomes" id="UP000755551">
    <property type="component" value="Unassembled WGS sequence"/>
</dbReference>